<dbReference type="InterPro" id="IPR015889">
    <property type="entry name" value="Intradiol_dOase_core"/>
</dbReference>
<reference evidence="6 7" key="1">
    <citation type="submission" date="2023-10" db="EMBL/GenBank/DDBJ databases">
        <title>Complete Genome Sequence of Limnobacter thiooxidans CS-K2T, Isolated from freshwater lake sediments in Bavaria, Germany.</title>
        <authorList>
            <person name="Naruki M."/>
            <person name="Watanabe A."/>
            <person name="Warashina T."/>
            <person name="Morita T."/>
            <person name="Arakawa K."/>
        </authorList>
    </citation>
    <scope>NUCLEOTIDE SEQUENCE [LARGE SCALE GENOMIC DNA]</scope>
    <source>
        <strain evidence="6 7">CS-K2</strain>
    </source>
</reference>
<dbReference type="InterPro" id="IPR000627">
    <property type="entry name" value="Intradiol_dOase_C"/>
</dbReference>
<keyword evidence="3" id="KW-0560">Oxidoreductase</keyword>
<dbReference type="InterPro" id="IPR050770">
    <property type="entry name" value="Intradiol_RC_Dioxygenase"/>
</dbReference>
<dbReference type="InterPro" id="IPR006311">
    <property type="entry name" value="TAT_signal"/>
</dbReference>
<dbReference type="GO" id="GO:0008199">
    <property type="term" value="F:ferric iron binding"/>
    <property type="evidence" value="ECO:0007669"/>
    <property type="project" value="InterPro"/>
</dbReference>
<evidence type="ECO:0000256" key="4">
    <source>
        <dbReference type="SAM" id="SignalP"/>
    </source>
</evidence>
<feature type="domain" description="Intradiol ring-cleavage dioxygenases" evidence="5">
    <location>
        <begin position="43"/>
        <end position="168"/>
    </location>
</feature>
<dbReference type="CDD" id="cd00421">
    <property type="entry name" value="intradiol_dioxygenase"/>
    <property type="match status" value="1"/>
</dbReference>
<evidence type="ECO:0000256" key="3">
    <source>
        <dbReference type="ARBA" id="ARBA00023002"/>
    </source>
</evidence>
<dbReference type="SUPFAM" id="SSF49482">
    <property type="entry name" value="Aromatic compound dioxygenase"/>
    <property type="match status" value="1"/>
</dbReference>
<evidence type="ECO:0000259" key="5">
    <source>
        <dbReference type="Pfam" id="PF00775"/>
    </source>
</evidence>
<evidence type="ECO:0000256" key="2">
    <source>
        <dbReference type="ARBA" id="ARBA00022964"/>
    </source>
</evidence>
<keyword evidence="7" id="KW-1185">Reference proteome</keyword>
<dbReference type="KEGG" id="lto:RGQ30_23280"/>
<keyword evidence="2 6" id="KW-0223">Dioxygenase</keyword>
<dbReference type="RefSeq" id="WP_130555738.1">
    <property type="nucleotide sequence ID" value="NZ_AP028947.1"/>
</dbReference>
<dbReference type="PROSITE" id="PS51318">
    <property type="entry name" value="TAT"/>
    <property type="match status" value="1"/>
</dbReference>
<dbReference type="Proteomes" id="UP001329151">
    <property type="component" value="Chromosome"/>
</dbReference>
<dbReference type="Gene3D" id="2.60.130.10">
    <property type="entry name" value="Aromatic compound dioxygenase"/>
    <property type="match status" value="1"/>
</dbReference>
<organism evidence="6 7">
    <name type="scientific">Limnobacter thiooxidans</name>
    <dbReference type="NCBI Taxonomy" id="131080"/>
    <lineage>
        <taxon>Bacteria</taxon>
        <taxon>Pseudomonadati</taxon>
        <taxon>Pseudomonadota</taxon>
        <taxon>Betaproteobacteria</taxon>
        <taxon>Burkholderiales</taxon>
        <taxon>Burkholderiaceae</taxon>
        <taxon>Limnobacter</taxon>
    </lineage>
</organism>
<name>A0AA86JLI2_9BURK</name>
<evidence type="ECO:0000313" key="6">
    <source>
        <dbReference type="EMBL" id="BET26827.1"/>
    </source>
</evidence>
<dbReference type="GO" id="GO:0016702">
    <property type="term" value="F:oxidoreductase activity, acting on single donors with incorporation of molecular oxygen, incorporation of two atoms of oxygen"/>
    <property type="evidence" value="ECO:0007669"/>
    <property type="project" value="InterPro"/>
</dbReference>
<accession>A0AA86JLI2</accession>
<keyword evidence="4" id="KW-0732">Signal</keyword>
<proteinExistence type="inferred from homology"/>
<comment type="similarity">
    <text evidence="1">Belongs to the intradiol ring-cleavage dioxygenase family.</text>
</comment>
<sequence>MLKSRRTILRASAGLLIAGPMFGNRQALAQTPACDDSPTPRQIEGPFYTPQTPRRSKLVDGLQGETLVLEGRVLSTTCQPLANAIVDLWSCDAAGEYDNSGFKLRGHQLTDAKGRFRFETLMPGSYGNSSFRRTPHLHVKVQGPSTPLLTTQLYFPNEPLNARDSFYSPALLVKFSQTKPLLKVATFDFVLPVQAKG</sequence>
<feature type="signal peptide" evidence="4">
    <location>
        <begin position="1"/>
        <end position="29"/>
    </location>
</feature>
<protein>
    <submittedName>
        <fullName evidence="6">Dioxygenase</fullName>
    </submittedName>
</protein>
<dbReference type="EMBL" id="AP028947">
    <property type="protein sequence ID" value="BET26827.1"/>
    <property type="molecule type" value="Genomic_DNA"/>
</dbReference>
<dbReference type="Pfam" id="PF00775">
    <property type="entry name" value="Dioxygenase_C"/>
    <property type="match status" value="1"/>
</dbReference>
<gene>
    <name evidence="6" type="ORF">RGQ30_23280</name>
</gene>
<dbReference type="PANTHER" id="PTHR33711:SF11">
    <property type="entry name" value="DIOXYGENASE"/>
    <property type="match status" value="1"/>
</dbReference>
<evidence type="ECO:0000256" key="1">
    <source>
        <dbReference type="ARBA" id="ARBA00007825"/>
    </source>
</evidence>
<evidence type="ECO:0000313" key="7">
    <source>
        <dbReference type="Proteomes" id="UP001329151"/>
    </source>
</evidence>
<dbReference type="AlphaFoldDB" id="A0AA86JLI2"/>
<feature type="chain" id="PRO_5047236537" evidence="4">
    <location>
        <begin position="30"/>
        <end position="197"/>
    </location>
</feature>
<dbReference type="PANTHER" id="PTHR33711">
    <property type="entry name" value="DIOXYGENASE, PUTATIVE (AFU_ORTHOLOGUE AFUA_2G02910)-RELATED"/>
    <property type="match status" value="1"/>
</dbReference>